<dbReference type="GO" id="GO:0016020">
    <property type="term" value="C:membrane"/>
    <property type="evidence" value="ECO:0007669"/>
    <property type="project" value="UniProtKB-SubCell"/>
</dbReference>
<dbReference type="Gene3D" id="1.10.510.10">
    <property type="entry name" value="Transferase(Phosphotransferase) domain 1"/>
    <property type="match status" value="1"/>
</dbReference>
<evidence type="ECO:0000313" key="25">
    <source>
        <dbReference type="EMBL" id="KAF5795332.1"/>
    </source>
</evidence>
<feature type="domain" description="Protein kinase" evidence="22">
    <location>
        <begin position="514"/>
        <end position="801"/>
    </location>
</feature>
<evidence type="ECO:0000259" key="23">
    <source>
        <dbReference type="PROSITE" id="PS50026"/>
    </source>
</evidence>
<dbReference type="GO" id="GO:0005524">
    <property type="term" value="F:ATP binding"/>
    <property type="evidence" value="ECO:0007669"/>
    <property type="project" value="UniProtKB-UniRule"/>
</dbReference>
<keyword evidence="11 21" id="KW-1133">Transmembrane helix</keyword>
<evidence type="ECO:0000256" key="15">
    <source>
        <dbReference type="ARBA" id="ARBA00023180"/>
    </source>
</evidence>
<dbReference type="AlphaFoldDB" id="A0A251U6U9"/>
<evidence type="ECO:0000256" key="4">
    <source>
        <dbReference type="ARBA" id="ARBA00022679"/>
    </source>
</evidence>
<comment type="similarity">
    <text evidence="18">Belongs to the protein kinase superfamily. Ser/Thr protein kinase family.</text>
</comment>
<dbReference type="Pfam" id="PF01453">
    <property type="entry name" value="B_lectin"/>
    <property type="match status" value="1"/>
</dbReference>
<keyword evidence="14" id="KW-0675">Receptor</keyword>
<evidence type="ECO:0000256" key="20">
    <source>
        <dbReference type="PROSITE-ProRule" id="PRU10141"/>
    </source>
</evidence>
<evidence type="ECO:0000256" key="1">
    <source>
        <dbReference type="ARBA" id="ARBA00004479"/>
    </source>
</evidence>
<comment type="caution">
    <text evidence="19">Lacks conserved residue(s) required for the propagation of feature annotation.</text>
</comment>
<dbReference type="EC" id="2.7.11.1" evidence="18"/>
<dbReference type="PANTHER" id="PTHR47976">
    <property type="entry name" value="G-TYPE LECTIN S-RECEPTOR-LIKE SERINE/THREONINE-PROTEIN KINASE SD2-5"/>
    <property type="match status" value="1"/>
</dbReference>
<dbReference type="InterPro" id="IPR000719">
    <property type="entry name" value="Prot_kinase_dom"/>
</dbReference>
<keyword evidence="2 18" id="KW-0723">Serine/threonine-protein kinase</keyword>
<reference evidence="25 27" key="1">
    <citation type="journal article" date="2017" name="Nature">
        <title>The sunflower genome provides insights into oil metabolism, flowering and Asterid evolution.</title>
        <authorList>
            <person name="Badouin H."/>
            <person name="Gouzy J."/>
            <person name="Grassa C.J."/>
            <person name="Murat F."/>
            <person name="Staton S.E."/>
            <person name="Cottret L."/>
            <person name="Lelandais-Briere C."/>
            <person name="Owens G.L."/>
            <person name="Carrere S."/>
            <person name="Mayjonade B."/>
            <person name="Legrand L."/>
            <person name="Gill N."/>
            <person name="Kane N.C."/>
            <person name="Bowers J.E."/>
            <person name="Hubner S."/>
            <person name="Bellec A."/>
            <person name="Berard A."/>
            <person name="Berges H."/>
            <person name="Blanchet N."/>
            <person name="Boniface M.C."/>
            <person name="Brunel D."/>
            <person name="Catrice O."/>
            <person name="Chaidir N."/>
            <person name="Claudel C."/>
            <person name="Donnadieu C."/>
            <person name="Faraut T."/>
            <person name="Fievet G."/>
            <person name="Helmstetter N."/>
            <person name="King M."/>
            <person name="Knapp S.J."/>
            <person name="Lai Z."/>
            <person name="Le Paslier M.C."/>
            <person name="Lippi Y."/>
            <person name="Lorenzon L."/>
            <person name="Mandel J.R."/>
            <person name="Marage G."/>
            <person name="Marchand G."/>
            <person name="Marquand E."/>
            <person name="Bret-Mestries E."/>
            <person name="Morien E."/>
            <person name="Nambeesan S."/>
            <person name="Nguyen T."/>
            <person name="Pegot-Espagnet P."/>
            <person name="Pouilly N."/>
            <person name="Raftis F."/>
            <person name="Sallet E."/>
            <person name="Schiex T."/>
            <person name="Thomas J."/>
            <person name="Vandecasteele C."/>
            <person name="Vares D."/>
            <person name="Vear F."/>
            <person name="Vautrin S."/>
            <person name="Crespi M."/>
            <person name="Mangin B."/>
            <person name="Burke J.M."/>
            <person name="Salse J."/>
            <person name="Munos S."/>
            <person name="Vincourt P."/>
            <person name="Rieseberg L.H."/>
            <person name="Langlade N.B."/>
        </authorList>
    </citation>
    <scope>NUCLEOTIDE SEQUENCE [LARGE SCALE GENOMIC DNA]</scope>
    <source>
        <strain evidence="27">cv. SF193</strain>
        <tissue evidence="25">Leaves</tissue>
    </source>
</reference>
<dbReference type="GO" id="GO:0004672">
    <property type="term" value="F:protein kinase activity"/>
    <property type="evidence" value="ECO:0000318"/>
    <property type="project" value="GO_Central"/>
</dbReference>
<reference evidence="25" key="3">
    <citation type="submission" date="2020-06" db="EMBL/GenBank/DDBJ databases">
        <title>Helianthus annuus Genome sequencing and assembly Release 2.</title>
        <authorList>
            <person name="Gouzy J."/>
            <person name="Langlade N."/>
            <person name="Munos S."/>
        </authorList>
    </citation>
    <scope>NUCLEOTIDE SEQUENCE</scope>
    <source>
        <tissue evidence="25">Leaves</tissue>
    </source>
</reference>
<dbReference type="EMBL" id="CM007897">
    <property type="protein sequence ID" value="OTG18586.1"/>
    <property type="molecule type" value="Genomic_DNA"/>
</dbReference>
<feature type="transmembrane region" description="Helical" evidence="21">
    <location>
        <begin position="453"/>
        <end position="477"/>
    </location>
</feature>
<keyword evidence="5 21" id="KW-0812">Transmembrane</keyword>
<dbReference type="OMA" id="EYAYWAS"/>
<evidence type="ECO:0000256" key="13">
    <source>
        <dbReference type="ARBA" id="ARBA00023157"/>
    </source>
</evidence>
<keyword evidence="4 18" id="KW-0808">Transferase</keyword>
<evidence type="ECO:0000256" key="8">
    <source>
        <dbReference type="ARBA" id="ARBA00022741"/>
    </source>
</evidence>
<reference evidence="26" key="2">
    <citation type="submission" date="2017-02" db="EMBL/GenBank/DDBJ databases">
        <title>Sunflower complete genome.</title>
        <authorList>
            <person name="Langlade N."/>
            <person name="Munos S."/>
        </authorList>
    </citation>
    <scope>NUCLEOTIDE SEQUENCE [LARGE SCALE GENOMIC DNA]</scope>
    <source>
        <tissue evidence="26">Leaves</tissue>
    </source>
</reference>
<name>A0A251U6U9_HELAN</name>
<dbReference type="FunFam" id="3.30.200.20:FF:000059">
    <property type="entry name" value="S-receptor-like serine/threonine-protein kinase"/>
    <property type="match status" value="1"/>
</dbReference>
<dbReference type="InterPro" id="IPR036426">
    <property type="entry name" value="Bulb-type_lectin_dom_sf"/>
</dbReference>
<dbReference type="EMBL" id="MNCJ02000323">
    <property type="protein sequence ID" value="KAF5795332.1"/>
    <property type="molecule type" value="Genomic_DNA"/>
</dbReference>
<keyword evidence="13" id="KW-1015">Disulfide bond</keyword>
<dbReference type="InterPro" id="IPR011009">
    <property type="entry name" value="Kinase-like_dom_sf"/>
</dbReference>
<evidence type="ECO:0000313" key="26">
    <source>
        <dbReference type="EMBL" id="OTG18586.1"/>
    </source>
</evidence>
<comment type="subcellular location">
    <subcellularLocation>
        <location evidence="1">Membrane</location>
        <topology evidence="1">Single-pass type I membrane protein</topology>
    </subcellularLocation>
</comment>
<protein>
    <recommendedName>
        <fullName evidence="18">Receptor-like serine/threonine-protein kinase</fullName>
        <ecNumber evidence="18">2.7.11.1</ecNumber>
    </recommendedName>
</protein>
<keyword evidence="8 18" id="KW-0547">Nucleotide-binding</keyword>
<dbReference type="Gene3D" id="2.90.10.10">
    <property type="entry name" value="Bulb-type lectin domain"/>
    <property type="match status" value="2"/>
</dbReference>
<sequence>MNNEWCYCILQFKEMLTSLSHMASLIAFVLTTSLAFSTAKSQSNLTRGSSLKPTGATTSWLSPSRLYAFGFYPQTGGYAIGIYIAGIPERTVVWTASRDTLPFSSNATLRFTSDGRLAVEQTQGQQISLFDTVGASFASMQDSGNFVLYDSTGTVLWQTFDHPTDTLLPGQRLLPGQSLYSGVSETDQSIGVFQLSMQTDGNLVQYPNRGTDNGPNTSYWNTGTFKAGPNVTLNLDSSGFLYMLQNSTFLIRNLTQGGYPTKDAIYVMKLDVDGILRLYSHDLSDINKNGSVIWESSPNKCAVKGLCGLNGYCLGTIDDARCQCVPGFEVVNPKRWTLGCTRKDTVESCKIQDANTEIQMTNLDRARWEDAAYLILKASTGEDCSSVCLNDCNCEVALFTGQECKLQGLPLRYVEVSNTESTVGFIKLYTSSLNNGANRTDHSTHVKKAQQKMIMVIGISLISFAVLVLLVSGVIVYKTQVWAYKKISKNLDVQLLEDTGPRAFSYAALEKITDGFKEELGSGSFGIVYKGIIESTMRDVAVKKLKEELAQEGEREFQTEMKVIGRTHHRNLTRLLGYCCEGPKRLLVFEYMTQGSLANILFAPEESKPKPCWMQRIRMAVDVAHGILYLHEECEKPIIHCDIKPQNILMDEYGCAKISDFGLAKLLEHDQSRTSTLIRGTRGYLAPEWHKGLPITVKVDVYSFGIVLFNILCCRRNVDNNLPESEAILEDWVYDCYEADDLLKLVDYDEDVEKKRFEQMVKIGLWCLQEEPSLRPSMKRVVLMLEGTVKIPAPPKPTSFLSVV</sequence>
<dbReference type="PANTHER" id="PTHR47976:SF7">
    <property type="entry name" value="RECEPTOR-LIKE SERINE_THREONINE-PROTEIN KINASE"/>
    <property type="match status" value="1"/>
</dbReference>
<evidence type="ECO:0000256" key="11">
    <source>
        <dbReference type="ARBA" id="ARBA00022989"/>
    </source>
</evidence>
<dbReference type="FunFam" id="1.10.510.10:FF:000237">
    <property type="entry name" value="G-type lectin S-receptor-like serine/threonine-protein kinase"/>
    <property type="match status" value="1"/>
</dbReference>
<dbReference type="InterPro" id="IPR000858">
    <property type="entry name" value="S_locus_glycoprot_dom"/>
</dbReference>
<dbReference type="Gene3D" id="3.30.200.20">
    <property type="entry name" value="Phosphorylase Kinase, domain 1"/>
    <property type="match status" value="1"/>
</dbReference>
<evidence type="ECO:0000256" key="17">
    <source>
        <dbReference type="ARBA" id="ARBA00048679"/>
    </source>
</evidence>
<dbReference type="InterPro" id="IPR017441">
    <property type="entry name" value="Protein_kinase_ATP_BS"/>
</dbReference>
<dbReference type="InterPro" id="IPR001480">
    <property type="entry name" value="Bulb-type_lectin_dom"/>
</dbReference>
<keyword evidence="6" id="KW-0732">Signal</keyword>
<dbReference type="GO" id="GO:0004674">
    <property type="term" value="F:protein serine/threonine kinase activity"/>
    <property type="evidence" value="ECO:0007669"/>
    <property type="project" value="UniProtKB-KW"/>
</dbReference>
<dbReference type="InParanoid" id="A0A251U6U9"/>
<keyword evidence="7" id="KW-0430">Lectin</keyword>
<evidence type="ECO:0000259" key="24">
    <source>
        <dbReference type="PROSITE" id="PS50927"/>
    </source>
</evidence>
<dbReference type="FunFam" id="2.90.10.10:FF:000026">
    <property type="entry name" value="Serine/threonine-protein kinase"/>
    <property type="match status" value="1"/>
</dbReference>
<dbReference type="InterPro" id="IPR000742">
    <property type="entry name" value="EGF"/>
</dbReference>
<dbReference type="InterPro" id="IPR051343">
    <property type="entry name" value="G-type_lectin_kinases/EP1-like"/>
</dbReference>
<evidence type="ECO:0000313" key="27">
    <source>
        <dbReference type="Proteomes" id="UP000215914"/>
    </source>
</evidence>
<evidence type="ECO:0000256" key="10">
    <source>
        <dbReference type="ARBA" id="ARBA00022840"/>
    </source>
</evidence>
<evidence type="ECO:0000256" key="19">
    <source>
        <dbReference type="PROSITE-ProRule" id="PRU00076"/>
    </source>
</evidence>
<dbReference type="PROSITE" id="PS00107">
    <property type="entry name" value="PROTEIN_KINASE_ATP"/>
    <property type="match status" value="1"/>
</dbReference>
<dbReference type="PROSITE" id="PS50026">
    <property type="entry name" value="EGF_3"/>
    <property type="match status" value="1"/>
</dbReference>
<evidence type="ECO:0000256" key="16">
    <source>
        <dbReference type="ARBA" id="ARBA00047899"/>
    </source>
</evidence>
<evidence type="ECO:0000256" key="12">
    <source>
        <dbReference type="ARBA" id="ARBA00023136"/>
    </source>
</evidence>
<comment type="catalytic activity">
    <reaction evidence="16 18">
        <text>L-threonyl-[protein] + ATP = O-phospho-L-threonyl-[protein] + ADP + H(+)</text>
        <dbReference type="Rhea" id="RHEA:46608"/>
        <dbReference type="Rhea" id="RHEA-COMP:11060"/>
        <dbReference type="Rhea" id="RHEA-COMP:11605"/>
        <dbReference type="ChEBI" id="CHEBI:15378"/>
        <dbReference type="ChEBI" id="CHEBI:30013"/>
        <dbReference type="ChEBI" id="CHEBI:30616"/>
        <dbReference type="ChEBI" id="CHEBI:61977"/>
        <dbReference type="ChEBI" id="CHEBI:456216"/>
        <dbReference type="EC" id="2.7.11.1"/>
    </reaction>
</comment>
<dbReference type="GO" id="GO:0030246">
    <property type="term" value="F:carbohydrate binding"/>
    <property type="evidence" value="ECO:0007669"/>
    <property type="project" value="UniProtKB-KW"/>
</dbReference>
<feature type="binding site" evidence="20">
    <location>
        <position position="544"/>
    </location>
    <ligand>
        <name>ATP</name>
        <dbReference type="ChEBI" id="CHEBI:30616"/>
    </ligand>
</feature>
<evidence type="ECO:0000256" key="9">
    <source>
        <dbReference type="ARBA" id="ARBA00022777"/>
    </source>
</evidence>
<keyword evidence="15" id="KW-0325">Glycoprotein</keyword>
<dbReference type="SUPFAM" id="SSF56112">
    <property type="entry name" value="Protein kinase-like (PK-like)"/>
    <property type="match status" value="1"/>
</dbReference>
<evidence type="ECO:0000256" key="14">
    <source>
        <dbReference type="ARBA" id="ARBA00023170"/>
    </source>
</evidence>
<comment type="catalytic activity">
    <reaction evidence="17 18">
        <text>L-seryl-[protein] + ATP = O-phospho-L-seryl-[protein] + ADP + H(+)</text>
        <dbReference type="Rhea" id="RHEA:17989"/>
        <dbReference type="Rhea" id="RHEA-COMP:9863"/>
        <dbReference type="Rhea" id="RHEA-COMP:11604"/>
        <dbReference type="ChEBI" id="CHEBI:15378"/>
        <dbReference type="ChEBI" id="CHEBI:29999"/>
        <dbReference type="ChEBI" id="CHEBI:30616"/>
        <dbReference type="ChEBI" id="CHEBI:83421"/>
        <dbReference type="ChEBI" id="CHEBI:456216"/>
        <dbReference type="EC" id="2.7.11.1"/>
    </reaction>
</comment>
<feature type="domain" description="EGF-like" evidence="23">
    <location>
        <begin position="297"/>
        <end position="334"/>
    </location>
</feature>
<keyword evidence="12 21" id="KW-0472">Membrane</keyword>
<evidence type="ECO:0000256" key="7">
    <source>
        <dbReference type="ARBA" id="ARBA00022734"/>
    </source>
</evidence>
<feature type="domain" description="Bulb-type lectin" evidence="24">
    <location>
        <begin position="42"/>
        <end position="161"/>
    </location>
</feature>
<gene>
    <name evidence="26" type="ORF">HannXRQ_Chr08g0224681</name>
    <name evidence="25" type="ORF">HanXRQr2_Chr08g0338411</name>
</gene>
<dbReference type="PROSITE" id="PS00108">
    <property type="entry name" value="PROTEIN_KINASE_ST"/>
    <property type="match status" value="1"/>
</dbReference>
<keyword evidence="9 18" id="KW-0418">Kinase</keyword>
<dbReference type="SMART" id="SM00108">
    <property type="entry name" value="B_lectin"/>
    <property type="match status" value="2"/>
</dbReference>
<dbReference type="PROSITE" id="PS50011">
    <property type="entry name" value="PROTEIN_KINASE_DOM"/>
    <property type="match status" value="1"/>
</dbReference>
<dbReference type="SUPFAM" id="SSF51110">
    <property type="entry name" value="alpha-D-mannose-specific plant lectins"/>
    <property type="match status" value="2"/>
</dbReference>
<dbReference type="PIRSF" id="PIRSF000641">
    <property type="entry name" value="SRK"/>
    <property type="match status" value="1"/>
</dbReference>
<evidence type="ECO:0000259" key="22">
    <source>
        <dbReference type="PROSITE" id="PS50011"/>
    </source>
</evidence>
<evidence type="ECO:0000256" key="6">
    <source>
        <dbReference type="ARBA" id="ARBA00022729"/>
    </source>
</evidence>
<dbReference type="SMART" id="SM00220">
    <property type="entry name" value="S_TKc"/>
    <property type="match status" value="1"/>
</dbReference>
<proteinExistence type="inferred from homology"/>
<dbReference type="CDD" id="cd00053">
    <property type="entry name" value="EGF"/>
    <property type="match status" value="1"/>
</dbReference>
<dbReference type="GO" id="GO:0048544">
    <property type="term" value="P:recognition of pollen"/>
    <property type="evidence" value="ECO:0007669"/>
    <property type="project" value="InterPro"/>
</dbReference>
<evidence type="ECO:0000256" key="5">
    <source>
        <dbReference type="ARBA" id="ARBA00022692"/>
    </source>
</evidence>
<keyword evidence="10 18" id="KW-0067">ATP-binding</keyword>
<evidence type="ECO:0000256" key="21">
    <source>
        <dbReference type="SAM" id="Phobius"/>
    </source>
</evidence>
<dbReference type="InterPro" id="IPR024171">
    <property type="entry name" value="SRK-like_kinase"/>
</dbReference>
<dbReference type="PROSITE" id="PS50927">
    <property type="entry name" value="BULB_LECTIN"/>
    <property type="match status" value="1"/>
</dbReference>
<accession>A0A251U6U9</accession>
<evidence type="ECO:0000256" key="18">
    <source>
        <dbReference type="PIRNR" id="PIRNR000641"/>
    </source>
</evidence>
<dbReference type="SUPFAM" id="SSF57196">
    <property type="entry name" value="EGF/Laminin"/>
    <property type="match status" value="1"/>
</dbReference>
<dbReference type="Pfam" id="PF00954">
    <property type="entry name" value="S_locus_glycop"/>
    <property type="match status" value="1"/>
</dbReference>
<organism evidence="26 27">
    <name type="scientific">Helianthus annuus</name>
    <name type="common">Common sunflower</name>
    <dbReference type="NCBI Taxonomy" id="4232"/>
    <lineage>
        <taxon>Eukaryota</taxon>
        <taxon>Viridiplantae</taxon>
        <taxon>Streptophyta</taxon>
        <taxon>Embryophyta</taxon>
        <taxon>Tracheophyta</taxon>
        <taxon>Spermatophyta</taxon>
        <taxon>Magnoliopsida</taxon>
        <taxon>eudicotyledons</taxon>
        <taxon>Gunneridae</taxon>
        <taxon>Pentapetalae</taxon>
        <taxon>asterids</taxon>
        <taxon>campanulids</taxon>
        <taxon>Asterales</taxon>
        <taxon>Asteraceae</taxon>
        <taxon>Asteroideae</taxon>
        <taxon>Heliantheae alliance</taxon>
        <taxon>Heliantheae</taxon>
        <taxon>Helianthus</taxon>
    </lineage>
</organism>
<dbReference type="Pfam" id="PF00069">
    <property type="entry name" value="Pkinase"/>
    <property type="match status" value="1"/>
</dbReference>
<dbReference type="InterPro" id="IPR008271">
    <property type="entry name" value="Ser/Thr_kinase_AS"/>
</dbReference>
<evidence type="ECO:0000256" key="2">
    <source>
        <dbReference type="ARBA" id="ARBA00022527"/>
    </source>
</evidence>
<keyword evidence="3 19" id="KW-0245">EGF-like domain</keyword>
<dbReference type="CDD" id="cd00028">
    <property type="entry name" value="B_lectin"/>
    <property type="match status" value="1"/>
</dbReference>
<dbReference type="OrthoDB" id="758220at2759"/>
<dbReference type="Proteomes" id="UP000215914">
    <property type="component" value="Chromosome 8"/>
</dbReference>
<evidence type="ECO:0000256" key="3">
    <source>
        <dbReference type="ARBA" id="ARBA00022536"/>
    </source>
</evidence>
<dbReference type="Gramene" id="mRNA:HanXRQr2_Chr08g0338411">
    <property type="protein sequence ID" value="CDS:HanXRQr2_Chr08g0338411.1"/>
    <property type="gene ID" value="HanXRQr2_Chr08g0338411"/>
</dbReference>
<keyword evidence="27" id="KW-1185">Reference proteome</keyword>
<dbReference type="CDD" id="cd14066">
    <property type="entry name" value="STKc_IRAK"/>
    <property type="match status" value="1"/>
</dbReference>